<dbReference type="SUPFAM" id="SSF81324">
    <property type="entry name" value="Voltage-gated potassium channels"/>
    <property type="match status" value="1"/>
</dbReference>
<keyword evidence="12 22" id="KW-1015">Disulfide bond</keyword>
<dbReference type="Gene3D" id="3.40.190.10">
    <property type="entry name" value="Periplasmic binding protein-like II"/>
    <property type="match status" value="2"/>
</dbReference>
<dbReference type="CDD" id="cd13719">
    <property type="entry name" value="PBP2_iGluR_NMDA_Nr1"/>
    <property type="match status" value="1"/>
</dbReference>
<dbReference type="InterPro" id="IPR015683">
    <property type="entry name" value="Ionotropic_Glu_rcpt"/>
</dbReference>
<evidence type="ECO:0000256" key="6">
    <source>
        <dbReference type="ARBA" id="ARBA00022837"/>
    </source>
</evidence>
<dbReference type="FunFam" id="3.40.190.10:FF:000010">
    <property type="entry name" value="glutamate receptor ionotropic, NMDA 1 isoform X1"/>
    <property type="match status" value="1"/>
</dbReference>
<dbReference type="Pfam" id="PF10613">
    <property type="entry name" value="Lig_chan-Glu_bd"/>
    <property type="match status" value="1"/>
</dbReference>
<dbReference type="GO" id="GO:0017146">
    <property type="term" value="C:NMDA selective glutamate receptor complex"/>
    <property type="evidence" value="ECO:0007669"/>
    <property type="project" value="UniProtKB-ARBA"/>
</dbReference>
<evidence type="ECO:0000256" key="8">
    <source>
        <dbReference type="ARBA" id="ARBA00022989"/>
    </source>
</evidence>
<feature type="disulfide bond" evidence="22">
    <location>
        <begin position="818"/>
        <end position="874"/>
    </location>
</feature>
<dbReference type="InParanoid" id="A0A7M7JNF4"/>
<evidence type="ECO:0000256" key="12">
    <source>
        <dbReference type="ARBA" id="ARBA00023157"/>
    </source>
</evidence>
<dbReference type="GO" id="GO:0038023">
    <property type="term" value="F:signaling receptor activity"/>
    <property type="evidence" value="ECO:0007669"/>
    <property type="project" value="InterPro"/>
</dbReference>
<evidence type="ECO:0000259" key="25">
    <source>
        <dbReference type="SMART" id="SM00079"/>
    </source>
</evidence>
<proteinExistence type="inferred from homology"/>
<evidence type="ECO:0000256" key="5">
    <source>
        <dbReference type="ARBA" id="ARBA00022692"/>
    </source>
</evidence>
<feature type="site" description="Interaction with the cone snail toxin Con-ikot-ikot" evidence="21">
    <location>
        <position position="768"/>
    </location>
</feature>
<keyword evidence="4" id="KW-1003">Cell membrane</keyword>
<feature type="transmembrane region" description="Helical" evidence="24">
    <location>
        <begin position="636"/>
        <end position="654"/>
    </location>
</feature>
<dbReference type="OMA" id="FANNTPD"/>
<dbReference type="Proteomes" id="UP000594260">
    <property type="component" value="Unplaced"/>
</dbReference>
<accession>A0A7M7JNF4</accession>
<feature type="transmembrane region" description="Helical" evidence="24">
    <location>
        <begin position="890"/>
        <end position="914"/>
    </location>
</feature>
<evidence type="ECO:0000259" key="26">
    <source>
        <dbReference type="SMART" id="SM00918"/>
    </source>
</evidence>
<dbReference type="PANTHER" id="PTHR18966">
    <property type="entry name" value="IONOTROPIC GLUTAMATE RECEPTOR"/>
    <property type="match status" value="1"/>
</dbReference>
<evidence type="ECO:0000256" key="16">
    <source>
        <dbReference type="ARBA" id="ARBA00023286"/>
    </source>
</evidence>
<evidence type="ECO:0000256" key="15">
    <source>
        <dbReference type="ARBA" id="ARBA00023257"/>
    </source>
</evidence>
<feature type="binding site" evidence="20">
    <location>
        <position position="597"/>
    </location>
    <ligand>
        <name>L-glutamate</name>
        <dbReference type="ChEBI" id="CHEBI:29985"/>
    </ligand>
</feature>
<keyword evidence="16" id="KW-1071">Ligand-gated ion channel</keyword>
<keyword evidence="8 24" id="KW-1133">Transmembrane helix</keyword>
<feature type="binding site" evidence="20">
    <location>
        <position position="806"/>
    </location>
    <ligand>
        <name>L-glutamate</name>
        <dbReference type="ChEBI" id="CHEBI:29985"/>
    </ligand>
</feature>
<evidence type="ECO:0000256" key="18">
    <source>
        <dbReference type="ARBA" id="ARBA00034100"/>
    </source>
</evidence>
<organism evidence="27 28">
    <name type="scientific">Varroa destructor</name>
    <name type="common">Honeybee mite</name>
    <dbReference type="NCBI Taxonomy" id="109461"/>
    <lineage>
        <taxon>Eukaryota</taxon>
        <taxon>Metazoa</taxon>
        <taxon>Ecdysozoa</taxon>
        <taxon>Arthropoda</taxon>
        <taxon>Chelicerata</taxon>
        <taxon>Arachnida</taxon>
        <taxon>Acari</taxon>
        <taxon>Parasitiformes</taxon>
        <taxon>Mesostigmata</taxon>
        <taxon>Gamasina</taxon>
        <taxon>Dermanyssoidea</taxon>
        <taxon>Varroidae</taxon>
        <taxon>Varroa</taxon>
    </lineage>
</organism>
<dbReference type="Gene3D" id="3.40.50.2300">
    <property type="match status" value="2"/>
</dbReference>
<feature type="domain" description="Ionotropic glutamate receptor L-glutamate and glycine-binding" evidence="26">
    <location>
        <begin position="514"/>
        <end position="581"/>
    </location>
</feature>
<feature type="transmembrane region" description="Helical" evidence="24">
    <location>
        <begin position="705"/>
        <end position="731"/>
    </location>
</feature>
<evidence type="ECO:0000256" key="17">
    <source>
        <dbReference type="ARBA" id="ARBA00023303"/>
    </source>
</evidence>
<keyword evidence="28" id="KW-1185">Reference proteome</keyword>
<feature type="region of interest" description="Disordered" evidence="23">
    <location>
        <begin position="982"/>
        <end position="1036"/>
    </location>
</feature>
<feature type="binding site" evidence="20">
    <location>
        <position position="592"/>
    </location>
    <ligand>
        <name>L-glutamate</name>
        <dbReference type="ChEBI" id="CHEBI:29985"/>
    </ligand>
</feature>
<evidence type="ECO:0000256" key="20">
    <source>
        <dbReference type="PIRSR" id="PIRSR601508-1"/>
    </source>
</evidence>
<dbReference type="AlphaFoldDB" id="A0A7M7JNF4"/>
<feature type="site" description="Crucial to convey clamshell closure to channel opening" evidence="21">
    <location>
        <position position="738"/>
    </location>
</feature>
<comment type="subcellular location">
    <subcellularLocation>
        <location evidence="1">Cell membrane</location>
        <topology evidence="1">Multi-pass membrane protein</topology>
    </subcellularLocation>
    <subcellularLocation>
        <location evidence="18">Postsynaptic cell membrane</location>
    </subcellularLocation>
    <subcellularLocation>
        <location evidence="19">Postsynaptic density</location>
    </subcellularLocation>
</comment>
<dbReference type="Pfam" id="PF00060">
    <property type="entry name" value="Lig_chan"/>
    <property type="match status" value="1"/>
</dbReference>
<keyword evidence="6" id="KW-0106">Calcium</keyword>
<dbReference type="InterPro" id="IPR001828">
    <property type="entry name" value="ANF_lig-bd_rcpt"/>
</dbReference>
<dbReference type="Gene3D" id="1.10.287.70">
    <property type="match status" value="1"/>
</dbReference>
<dbReference type="InterPro" id="IPR001320">
    <property type="entry name" value="Iontro_rcpt_C"/>
</dbReference>
<dbReference type="GeneID" id="111247344"/>
<dbReference type="FunCoup" id="A0A7M7JNF4">
    <property type="interactions" value="273"/>
</dbReference>
<dbReference type="SMART" id="SM00079">
    <property type="entry name" value="PBPe"/>
    <property type="match status" value="1"/>
</dbReference>
<evidence type="ECO:0000256" key="4">
    <source>
        <dbReference type="ARBA" id="ARBA00022475"/>
    </source>
</evidence>
<evidence type="ECO:0008006" key="29">
    <source>
        <dbReference type="Google" id="ProtNLM"/>
    </source>
</evidence>
<evidence type="ECO:0000256" key="2">
    <source>
        <dbReference type="ARBA" id="ARBA00008685"/>
    </source>
</evidence>
<dbReference type="PRINTS" id="PR00177">
    <property type="entry name" value="NMDARECEPTOR"/>
</dbReference>
<evidence type="ECO:0000256" key="9">
    <source>
        <dbReference type="ARBA" id="ARBA00023018"/>
    </source>
</evidence>
<evidence type="ECO:0000256" key="7">
    <source>
        <dbReference type="ARBA" id="ARBA00022842"/>
    </source>
</evidence>
<keyword evidence="11 24" id="KW-0472">Membrane</keyword>
<protein>
    <recommendedName>
        <fullName evidence="29">Glutamate [NMDA] receptor subunit 1</fullName>
    </recommendedName>
</protein>
<evidence type="ECO:0000313" key="28">
    <source>
        <dbReference type="Proteomes" id="UP000594260"/>
    </source>
</evidence>
<evidence type="ECO:0000256" key="1">
    <source>
        <dbReference type="ARBA" id="ARBA00004651"/>
    </source>
</evidence>
<evidence type="ECO:0000313" key="27">
    <source>
        <dbReference type="EnsemblMetazoa" id="XP_022653881"/>
    </source>
</evidence>
<evidence type="ECO:0000256" key="11">
    <source>
        <dbReference type="ARBA" id="ARBA00023136"/>
    </source>
</evidence>
<evidence type="ECO:0000256" key="22">
    <source>
        <dbReference type="PIRSR" id="PIRSR601508-3"/>
    </source>
</evidence>
<dbReference type="GO" id="GO:0045211">
    <property type="term" value="C:postsynaptic membrane"/>
    <property type="evidence" value="ECO:0007669"/>
    <property type="project" value="UniProtKB-SubCell"/>
</dbReference>
<dbReference type="InterPro" id="IPR028082">
    <property type="entry name" value="Peripla_BP_I"/>
</dbReference>
<dbReference type="EnsemblMetazoa" id="XM_022798146">
    <property type="protein sequence ID" value="XP_022653881"/>
    <property type="gene ID" value="LOC111247344"/>
</dbReference>
<dbReference type="InterPro" id="IPR049872">
    <property type="entry name" value="NMDA1-like_ligand-bd"/>
</dbReference>
<dbReference type="KEGG" id="vde:111247344"/>
<evidence type="ECO:0000256" key="3">
    <source>
        <dbReference type="ARBA" id="ARBA00022448"/>
    </source>
</evidence>
<dbReference type="SUPFAM" id="SSF53822">
    <property type="entry name" value="Periplasmic binding protein-like I"/>
    <property type="match status" value="1"/>
</dbReference>
<dbReference type="Pfam" id="PF01094">
    <property type="entry name" value="ANF_receptor"/>
    <property type="match status" value="1"/>
</dbReference>
<keyword evidence="10" id="KW-0406">Ion transport</keyword>
<dbReference type="InterPro" id="IPR019594">
    <property type="entry name" value="Glu/Gly-bd"/>
</dbReference>
<dbReference type="InterPro" id="IPR001508">
    <property type="entry name" value="Iono_Glu_rcpt_met"/>
</dbReference>
<evidence type="ECO:0000256" key="14">
    <source>
        <dbReference type="ARBA" id="ARBA00023180"/>
    </source>
</evidence>
<keyword evidence="7" id="KW-0460">Magnesium</keyword>
<keyword evidence="9" id="KW-0770">Synapse</keyword>
<reference evidence="27" key="1">
    <citation type="submission" date="2021-01" db="UniProtKB">
        <authorList>
            <consortium name="EnsemblMetazoa"/>
        </authorList>
    </citation>
    <scope>IDENTIFICATION</scope>
</reference>
<dbReference type="SMART" id="SM00918">
    <property type="entry name" value="Lig_chan-Glu_bd"/>
    <property type="match status" value="1"/>
</dbReference>
<dbReference type="SUPFAM" id="SSF53850">
    <property type="entry name" value="Periplasmic binding protein-like II"/>
    <property type="match status" value="1"/>
</dbReference>
<keyword evidence="17" id="KW-0407">Ion channel</keyword>
<evidence type="ECO:0000256" key="10">
    <source>
        <dbReference type="ARBA" id="ARBA00023065"/>
    </source>
</evidence>
<dbReference type="GO" id="GO:0014069">
    <property type="term" value="C:postsynaptic density"/>
    <property type="evidence" value="ECO:0007669"/>
    <property type="project" value="UniProtKB-SubCell"/>
</dbReference>
<evidence type="ECO:0000256" key="13">
    <source>
        <dbReference type="ARBA" id="ARBA00023170"/>
    </source>
</evidence>
<keyword evidence="3" id="KW-0813">Transport</keyword>
<dbReference type="GO" id="GO:0035235">
    <property type="term" value="P:ionotropic glutamate receptor signaling pathway"/>
    <property type="evidence" value="ECO:0007669"/>
    <property type="project" value="UniProtKB-ARBA"/>
</dbReference>
<keyword evidence="5 24" id="KW-0812">Transmembrane</keyword>
<dbReference type="FunFam" id="3.40.190.10:FF:000177">
    <property type="entry name" value="Glutamate [NMDA] receptor subunit 1"/>
    <property type="match status" value="1"/>
</dbReference>
<feature type="domain" description="Ionotropic glutamate receptor C-terminal" evidence="25">
    <location>
        <begin position="483"/>
        <end position="869"/>
    </location>
</feature>
<keyword evidence="13" id="KW-0675">Receptor</keyword>
<evidence type="ECO:0000256" key="24">
    <source>
        <dbReference type="SAM" id="Phobius"/>
    </source>
</evidence>
<dbReference type="RefSeq" id="XP_022653881.1">
    <property type="nucleotide sequence ID" value="XM_022798146.1"/>
</dbReference>
<keyword evidence="14" id="KW-0325">Glycoprotein</keyword>
<feature type="binding site" evidence="20">
    <location>
        <position position="590"/>
    </location>
    <ligand>
        <name>L-glutamate</name>
        <dbReference type="ChEBI" id="CHEBI:29985"/>
    </ligand>
</feature>
<dbReference type="GO" id="GO:0015276">
    <property type="term" value="F:ligand-gated monoatomic ion channel activity"/>
    <property type="evidence" value="ECO:0007669"/>
    <property type="project" value="InterPro"/>
</dbReference>
<comment type="similarity">
    <text evidence="2">Belongs to the glutamate-gated ion channel (TC 1.A.10.1) family.</text>
</comment>
<evidence type="ECO:0000256" key="23">
    <source>
        <dbReference type="SAM" id="MobiDB-lite"/>
    </source>
</evidence>
<name>A0A7M7JNF4_VARDE</name>
<sequence length="1060" mass="117662">MHNIMTVVQKALKALEQIEAMRRRVKTSVHYPTIFECRSGRARANLLLSLLVVPGVFASSVPTVTADLHSNSNSASVLDPEIISKAVLDADLSVNAINLAAEELPRVYNVGAVLSHPEGIAYFEEAILDAMATYNIDLVAKSVHMSLNPIRMAENVCEQLISQQVYAVVISSPLKGELSPAAVSYTCGFYSIPVIGISSRHSSLSDKNLHKTFLRTVPPYSHQADVWMKLLRHLGYQSVVFVHSSDNDGRATLGRFHSVAAQHKNAVHIEHVIEFESGVSETDLTAALRNASRRHCRVYVLYADTSEASKVFDVVKKLDMTTSGYVWIVSEQALKAPNCPDGVLGLELVNAVDERAHIRDSVNLIALALKKLQKDSKVAAPQLNCSNLEHNWDAGLKLVSILKEQVLESGENGHVKFDQRGDRLNSDYDIFNIQRDKESYLVKVGEYMYSEYDMEMELKINLNAVSWPGKATEKPLGFVIPKHLRVATLAERPFVWSRKVNSSTECSSVEILCPWYNRTADTGHDEAFCCSGYCMDLLHFLASKLNFTFDLYLVEDGQYGNLDSNVEGKRVWTGLIGDLVRKKADMVVAPLTITPERSMEVDFTKPFKYQGITILAKKQDKSSTLASFLQPFQKSLWILVVVSVHVVALGLYLLDRFSPFGNYRVLPSERDEDGLNLSSALWFAWGVLLNSGIAEGTPRSFSGRVLGMVWAGFAMIVVASYTANLAAFLVLEKPESSLAGINDPRLRNPSENFTYATVRGSAVDTYFKRQVELQNMYRIMEGKNFDTVDHGIHALMNGNIDAFIWDSSRLEYEAARHCELLTAGEQFGRSGYGVALQRNSFWVDKVTLALLEMHESGFMEQLDSLWIHNGGRRCESKLERTPATLGLTNMAGVFILVGAGIFGGLVLIIIEINYKRYLAKQKRRMQIARKAAAKWRGIVERRRSLRRPSHHRIMLPSNIQQLPVLIGSLASGMPSAQTVVPAHSGASKHENLGHQGLSRLKSASTSIKSSHETRSDLADLPPPPPPPARVQATPGTRMNASTRYLLGAQENKPVSFDINV</sequence>
<evidence type="ECO:0000256" key="21">
    <source>
        <dbReference type="PIRSR" id="PIRSR601508-2"/>
    </source>
</evidence>
<keyword evidence="15" id="KW-0628">Postsynaptic cell membrane</keyword>
<dbReference type="OrthoDB" id="5984008at2759"/>
<evidence type="ECO:0000256" key="19">
    <source>
        <dbReference type="ARBA" id="ARBA00034105"/>
    </source>
</evidence>